<feature type="domain" description="Endonuclease/exonuclease/phosphatase" evidence="2">
    <location>
        <begin position="320"/>
        <end position="595"/>
    </location>
</feature>
<name>A0A239G7M3_9BACT</name>
<dbReference type="EMBL" id="FZOQ01000010">
    <property type="protein sequence ID" value="SNS65157.1"/>
    <property type="molecule type" value="Genomic_DNA"/>
</dbReference>
<dbReference type="InterPro" id="IPR026444">
    <property type="entry name" value="Secre_tail"/>
</dbReference>
<dbReference type="InterPro" id="IPR038081">
    <property type="entry name" value="CalX-like_sf"/>
</dbReference>
<dbReference type="InterPro" id="IPR005135">
    <property type="entry name" value="Endo/exonuclease/phosphatase"/>
</dbReference>
<evidence type="ECO:0000256" key="1">
    <source>
        <dbReference type="SAM" id="SignalP"/>
    </source>
</evidence>
<dbReference type="SUPFAM" id="SSF141072">
    <property type="entry name" value="CalX-like"/>
    <property type="match status" value="1"/>
</dbReference>
<keyword evidence="1" id="KW-0732">Signal</keyword>
<feature type="signal peptide" evidence="1">
    <location>
        <begin position="1"/>
        <end position="30"/>
    </location>
</feature>
<dbReference type="SUPFAM" id="SSF56219">
    <property type="entry name" value="DNase I-like"/>
    <property type="match status" value="1"/>
</dbReference>
<dbReference type="Proteomes" id="UP000198432">
    <property type="component" value="Unassembled WGS sequence"/>
</dbReference>
<gene>
    <name evidence="3" type="ORF">SAMN06296052_110102</name>
</gene>
<evidence type="ECO:0000313" key="3">
    <source>
        <dbReference type="EMBL" id="SNS65157.1"/>
    </source>
</evidence>
<feature type="chain" id="PRO_5012624792" evidence="1">
    <location>
        <begin position="31"/>
        <end position="818"/>
    </location>
</feature>
<dbReference type="Gene3D" id="3.60.10.10">
    <property type="entry name" value="Endonuclease/exonuclease/phosphatase"/>
    <property type="match status" value="1"/>
</dbReference>
<accession>A0A239G7M3</accession>
<organism evidence="3 4">
    <name type="scientific">Pontibacter ummariensis</name>
    <dbReference type="NCBI Taxonomy" id="1610492"/>
    <lineage>
        <taxon>Bacteria</taxon>
        <taxon>Pseudomonadati</taxon>
        <taxon>Bacteroidota</taxon>
        <taxon>Cytophagia</taxon>
        <taxon>Cytophagales</taxon>
        <taxon>Hymenobacteraceae</taxon>
        <taxon>Pontibacter</taxon>
    </lineage>
</organism>
<dbReference type="GO" id="GO:0003824">
    <property type="term" value="F:catalytic activity"/>
    <property type="evidence" value="ECO:0007669"/>
    <property type="project" value="InterPro"/>
</dbReference>
<protein>
    <submittedName>
        <fullName evidence="3">Por secretion system C-terminal sorting domain-containing protein</fullName>
    </submittedName>
</protein>
<dbReference type="RefSeq" id="WP_089319510.1">
    <property type="nucleotide sequence ID" value="NZ_FZOQ01000010.1"/>
</dbReference>
<dbReference type="InterPro" id="IPR036691">
    <property type="entry name" value="Endo/exonu/phosph_ase_sf"/>
</dbReference>
<dbReference type="Pfam" id="PF03372">
    <property type="entry name" value="Exo_endo_phos"/>
    <property type="match status" value="1"/>
</dbReference>
<evidence type="ECO:0000313" key="4">
    <source>
        <dbReference type="Proteomes" id="UP000198432"/>
    </source>
</evidence>
<dbReference type="PANTHER" id="PTHR42834">
    <property type="entry name" value="ENDONUCLEASE/EXONUCLEASE/PHOSPHATASE FAMILY PROTEIN (AFU_ORTHOLOGUE AFUA_3G09210)"/>
    <property type="match status" value="1"/>
</dbReference>
<dbReference type="OrthoDB" id="5500612at2"/>
<dbReference type="PANTHER" id="PTHR42834:SF1">
    <property type="entry name" value="ENDONUCLEASE_EXONUCLEASE_PHOSPHATASE FAMILY PROTEIN (AFU_ORTHOLOGUE AFUA_3G09210)"/>
    <property type="match status" value="1"/>
</dbReference>
<dbReference type="NCBIfam" id="TIGR04183">
    <property type="entry name" value="Por_Secre_tail"/>
    <property type="match status" value="1"/>
</dbReference>
<proteinExistence type="predicted"/>
<dbReference type="AlphaFoldDB" id="A0A239G7M3"/>
<dbReference type="Gene3D" id="2.60.40.2030">
    <property type="match status" value="1"/>
</dbReference>
<reference evidence="4" key="1">
    <citation type="submission" date="2017-06" db="EMBL/GenBank/DDBJ databases">
        <authorList>
            <person name="Varghese N."/>
            <person name="Submissions S."/>
        </authorList>
    </citation>
    <scope>NUCLEOTIDE SEQUENCE [LARGE SCALE GENOMIC DNA]</scope>
    <source>
        <strain evidence="4">NKM1</strain>
    </source>
</reference>
<sequence>MVKHLQKLRALVLVGLCLFVSNKVSGQAQAVTYPYVQNFNNCTDGSSTVAGAWTRVSTTGDATWKCTSYGLNSTGAVEMNGYDSNARGSVPNEDWLISPAFDLTDLPKPQFSFWSASRYQGPALKLMVSTAYTGDGIIDPANWTELAADFPAVNSDAWEQTKVLLSEYQEEATVHLAFVYTSGSGSNAASRWIVDDVAVTDVSRLLTTHNTDLDFGDIAVGAASASREFTFTAEGYAQEVVLTAPEGFELSKDNATFSRTLTYTAAEAAAANTVYARFAPDTEAVAVTGPVTFTSGTVLNEQRGMLRGSSILRENTLDIATWNMEWFGSTGNGPSDEALQYANAKKVIADLKADIIGVQEVSDDATLRRLAEELGYAVEHMPMPWQSYDNYQQVYFLYRPEVVTVKKEKVLLAKLYEDIKAGRITLTDYPNNNSATFWASGRLPYLVQFEASINGVKQTLNVVNIHAKANSGEDIEQYNRRKYDLQVLKDSLDAYYGNTNLVLLGDYNDDIDMSVVGTDNPSSYEAFVSSEAYKALTYELSVADAFSYASGSLRSFLDHIIITEPLVDNYLEGSVQVEAQFVNSIEDYRNTTSDHVPVSARFRLQASPTVTFAEATATKGEAAGEFDVMLTLSGAQEAAQSIKVGLVSGATATAADYTIAGMEDGHVTLMIPAGETEASFRVTVLDDAEVESFEDVTFRISSTSAALEAGAQPTYRLVIEDNDNTTTGIADATKGQFRVYPNPAESYVQLLLPERVGKQQSLSLVTYATDGKKLLELDGPQEHVQEVLNSEVKRFKTGLYLLKVVAGKEVFLTRLVKR</sequence>
<evidence type="ECO:0000259" key="2">
    <source>
        <dbReference type="Pfam" id="PF03372"/>
    </source>
</evidence>
<keyword evidence="4" id="KW-1185">Reference proteome</keyword>
<dbReference type="Gene3D" id="2.60.120.200">
    <property type="match status" value="1"/>
</dbReference>
<dbReference type="NCBIfam" id="NF038128">
    <property type="entry name" value="choice_anch_J"/>
    <property type="match status" value="1"/>
</dbReference>